<gene>
    <name evidence="2" type="ORF">IE077_003578</name>
</gene>
<dbReference type="Pfam" id="PF24065">
    <property type="entry name" value="REV3_N"/>
    <property type="match status" value="1"/>
</dbReference>
<dbReference type="InterPro" id="IPR056447">
    <property type="entry name" value="REV3_N"/>
</dbReference>
<dbReference type="Proteomes" id="UP000823046">
    <property type="component" value="Unassembled WGS sequence"/>
</dbReference>
<organism evidence="2 3">
    <name type="scientific">Cardiosporidium cionae</name>
    <dbReference type="NCBI Taxonomy" id="476202"/>
    <lineage>
        <taxon>Eukaryota</taxon>
        <taxon>Sar</taxon>
        <taxon>Alveolata</taxon>
        <taxon>Apicomplexa</taxon>
        <taxon>Aconoidasida</taxon>
        <taxon>Nephromycida</taxon>
        <taxon>Cardiosporidium</taxon>
    </lineage>
</organism>
<keyword evidence="3" id="KW-1185">Reference proteome</keyword>
<reference evidence="2 3" key="1">
    <citation type="journal article" date="2020" name="bioRxiv">
        <title>Metabolic contributions of an alphaproteobacterial endosymbiont in the apicomplexan Cardiosporidium cionae.</title>
        <authorList>
            <person name="Hunter E.S."/>
            <person name="Paight C.J."/>
            <person name="Lane C.E."/>
        </authorList>
    </citation>
    <scope>NUCLEOTIDE SEQUENCE [LARGE SCALE GENOMIC DNA]</scope>
    <source>
        <strain evidence="2">ESH_2018</strain>
    </source>
</reference>
<accession>A0ABQ7JES2</accession>
<dbReference type="InterPro" id="IPR030559">
    <property type="entry name" value="PolZ_Rev3"/>
</dbReference>
<dbReference type="PANTHER" id="PTHR45812:SF1">
    <property type="entry name" value="DNA POLYMERASE ZETA CATALYTIC SUBUNIT"/>
    <property type="match status" value="1"/>
</dbReference>
<dbReference type="InterPro" id="IPR012337">
    <property type="entry name" value="RNaseH-like_sf"/>
</dbReference>
<feature type="domain" description="DNA polymerase zeta catalytic subunit N-terminal" evidence="1">
    <location>
        <begin position="34"/>
        <end position="87"/>
    </location>
</feature>
<protein>
    <recommendedName>
        <fullName evidence="1">DNA polymerase zeta catalytic subunit N-terminal domain-containing protein</fullName>
    </recommendedName>
</protein>
<dbReference type="Gene3D" id="3.30.342.10">
    <property type="entry name" value="DNA Polymerase, chain B, domain 1"/>
    <property type="match status" value="1"/>
</dbReference>
<evidence type="ECO:0000313" key="2">
    <source>
        <dbReference type="EMBL" id="KAF8822518.1"/>
    </source>
</evidence>
<dbReference type="EMBL" id="JADAQX010000046">
    <property type="protein sequence ID" value="KAF8822518.1"/>
    <property type="molecule type" value="Genomic_DNA"/>
</dbReference>
<proteinExistence type="predicted"/>
<dbReference type="SUPFAM" id="SSF53098">
    <property type="entry name" value="Ribonuclease H-like"/>
    <property type="match status" value="1"/>
</dbReference>
<comment type="caution">
    <text evidence="2">The sequence shown here is derived from an EMBL/GenBank/DDBJ whole genome shotgun (WGS) entry which is preliminary data.</text>
</comment>
<sequence>MEISATNLQAWLSPGAFEEGYHVQTDAANQSCAFAFKIVSIDYVLMSPIPGLDPLATKHTDIPIPRVPVIRIFGPSAFGQQACIYVHGFFPYFYIPLPVAEFPK</sequence>
<evidence type="ECO:0000259" key="1">
    <source>
        <dbReference type="Pfam" id="PF24065"/>
    </source>
</evidence>
<feature type="non-terminal residue" evidence="2">
    <location>
        <position position="104"/>
    </location>
</feature>
<evidence type="ECO:0000313" key="3">
    <source>
        <dbReference type="Proteomes" id="UP000823046"/>
    </source>
</evidence>
<name>A0ABQ7JES2_9APIC</name>
<dbReference type="PANTHER" id="PTHR45812">
    <property type="entry name" value="DNA POLYMERASE ZETA CATALYTIC SUBUNIT"/>
    <property type="match status" value="1"/>
</dbReference>